<gene>
    <name evidence="4" type="ORF">BaRGS_00023750</name>
</gene>
<dbReference type="InterPro" id="IPR011009">
    <property type="entry name" value="Kinase-like_dom_sf"/>
</dbReference>
<evidence type="ECO:0000313" key="4">
    <source>
        <dbReference type="EMBL" id="KAK7484972.1"/>
    </source>
</evidence>
<dbReference type="Pfam" id="PF03109">
    <property type="entry name" value="ABC1"/>
    <property type="match status" value="1"/>
</dbReference>
<feature type="domain" description="Protein kinase" evidence="3">
    <location>
        <begin position="149"/>
        <end position="506"/>
    </location>
</feature>
<dbReference type="PANTHER" id="PTHR43173:SF19">
    <property type="entry name" value="AARF DOMAIN-CONTAINING PROTEIN KINASE 1"/>
    <property type="match status" value="1"/>
</dbReference>
<dbReference type="InterPro" id="IPR000719">
    <property type="entry name" value="Prot_kinase_dom"/>
</dbReference>
<protein>
    <recommendedName>
        <fullName evidence="3">Protein kinase domain-containing protein</fullName>
    </recommendedName>
</protein>
<dbReference type="PANTHER" id="PTHR43173">
    <property type="entry name" value="ABC1 FAMILY PROTEIN"/>
    <property type="match status" value="1"/>
</dbReference>
<evidence type="ECO:0000256" key="2">
    <source>
        <dbReference type="SAM" id="SignalP"/>
    </source>
</evidence>
<organism evidence="4 5">
    <name type="scientific">Batillaria attramentaria</name>
    <dbReference type="NCBI Taxonomy" id="370345"/>
    <lineage>
        <taxon>Eukaryota</taxon>
        <taxon>Metazoa</taxon>
        <taxon>Spiralia</taxon>
        <taxon>Lophotrochozoa</taxon>
        <taxon>Mollusca</taxon>
        <taxon>Gastropoda</taxon>
        <taxon>Caenogastropoda</taxon>
        <taxon>Sorbeoconcha</taxon>
        <taxon>Cerithioidea</taxon>
        <taxon>Batillariidae</taxon>
        <taxon>Batillaria</taxon>
    </lineage>
</organism>
<evidence type="ECO:0000256" key="1">
    <source>
        <dbReference type="ARBA" id="ARBA00009670"/>
    </source>
</evidence>
<sequence>MSRRLWTAFKVATLGASVAGTAVLLKNNDWEVSTVGVMRFGRAAWAAACIAADYKITLYNADTASPDYENLKSEIHQRSAERLRDVCSKNGGAFIKVGQHVGSLEYLLPKEYVKTMKVFHNEAPQSALEDLYKVIEEDLGTKVSDIFTSFDPEPLGAASLAQVHKAQLKDGTVVAVKVQHPRVKAHSYIDIKTMEVLVHGIAWLFPGFQYVWLAEETKKNLPIELDFIQEGHNCEQVARILHKFDFLKVPKVYWELSSPRVLTMEFCEGGKVDDLEYMQSHGISVNDVSRKLGRLYSEMIFVQGYVHCDPHPGNVLVNRTHSRTQLVLLDHGLYQTLTDDFRVNYSKMWLAMINADIEGMKKYAEAMNVGNLFGLFACMLTARSWKALTAGISKHEFTDAEGVQIKVNVGNYLIQISDILNRVPRQLLLILKTNDVLRGIEAALKTRANATSFLNMSRCCVRAVAEEEKRHCDGTLRSWTEFFRWDNFQWDDHPWTGNAVGTLLQR</sequence>
<dbReference type="CDD" id="cd13969">
    <property type="entry name" value="ADCK1-like"/>
    <property type="match status" value="1"/>
</dbReference>
<proteinExistence type="inferred from homology"/>
<dbReference type="PROSITE" id="PS50011">
    <property type="entry name" value="PROTEIN_KINASE_DOM"/>
    <property type="match status" value="1"/>
</dbReference>
<dbReference type="Proteomes" id="UP001519460">
    <property type="component" value="Unassembled WGS sequence"/>
</dbReference>
<dbReference type="AlphaFoldDB" id="A0ABD0KDH3"/>
<dbReference type="InterPro" id="IPR045307">
    <property type="entry name" value="ADCK1_dom"/>
</dbReference>
<comment type="caution">
    <text evidence="4">The sequence shown here is derived from an EMBL/GenBank/DDBJ whole genome shotgun (WGS) entry which is preliminary data.</text>
</comment>
<dbReference type="SMART" id="SM00220">
    <property type="entry name" value="S_TKc"/>
    <property type="match status" value="1"/>
</dbReference>
<evidence type="ECO:0000313" key="5">
    <source>
        <dbReference type="Proteomes" id="UP001519460"/>
    </source>
</evidence>
<dbReference type="InterPro" id="IPR004147">
    <property type="entry name" value="ABC1_dom"/>
</dbReference>
<accession>A0ABD0KDH3</accession>
<name>A0ABD0KDH3_9CAEN</name>
<dbReference type="EMBL" id="JACVVK020000201">
    <property type="protein sequence ID" value="KAK7484972.1"/>
    <property type="molecule type" value="Genomic_DNA"/>
</dbReference>
<dbReference type="InterPro" id="IPR051130">
    <property type="entry name" value="Mito_struct-func_regulator"/>
</dbReference>
<keyword evidence="2" id="KW-0732">Signal</keyword>
<evidence type="ECO:0000259" key="3">
    <source>
        <dbReference type="PROSITE" id="PS50011"/>
    </source>
</evidence>
<dbReference type="Gene3D" id="1.10.510.10">
    <property type="entry name" value="Transferase(Phosphotransferase) domain 1"/>
    <property type="match status" value="1"/>
</dbReference>
<comment type="similarity">
    <text evidence="1">Belongs to the protein kinase superfamily. ADCK protein kinase family.</text>
</comment>
<keyword evidence="5" id="KW-1185">Reference proteome</keyword>
<feature type="chain" id="PRO_5044873468" description="Protein kinase domain-containing protein" evidence="2">
    <location>
        <begin position="21"/>
        <end position="506"/>
    </location>
</feature>
<dbReference type="SUPFAM" id="SSF56112">
    <property type="entry name" value="Protein kinase-like (PK-like)"/>
    <property type="match status" value="1"/>
</dbReference>
<reference evidence="4 5" key="1">
    <citation type="journal article" date="2023" name="Sci. Data">
        <title>Genome assembly of the Korean intertidal mud-creeper Batillaria attramentaria.</title>
        <authorList>
            <person name="Patra A.K."/>
            <person name="Ho P.T."/>
            <person name="Jun S."/>
            <person name="Lee S.J."/>
            <person name="Kim Y."/>
            <person name="Won Y.J."/>
        </authorList>
    </citation>
    <scope>NUCLEOTIDE SEQUENCE [LARGE SCALE GENOMIC DNA]</scope>
    <source>
        <strain evidence="4">Wonlab-2016</strain>
    </source>
</reference>
<feature type="signal peptide" evidence="2">
    <location>
        <begin position="1"/>
        <end position="20"/>
    </location>
</feature>